<dbReference type="RefSeq" id="WP_158341120.1">
    <property type="nucleotide sequence ID" value="NZ_CP029161.1"/>
</dbReference>
<dbReference type="InterPro" id="IPR011604">
    <property type="entry name" value="PDDEXK-like_dom_sf"/>
</dbReference>
<feature type="binding site" evidence="15">
    <location>
        <position position="1059"/>
    </location>
    <ligand>
        <name>Mg(2+)</name>
        <dbReference type="ChEBI" id="CHEBI:18420"/>
    </ligand>
</feature>
<dbReference type="PANTHER" id="PTHR11070:SF23">
    <property type="entry name" value="RECBCD ENZYME SUBUNIT RECB"/>
    <property type="match status" value="1"/>
</dbReference>
<gene>
    <name evidence="15 19" type="primary">recB</name>
    <name evidence="19" type="ORF">DD681_00770</name>
</gene>
<dbReference type="SUPFAM" id="SSF52980">
    <property type="entry name" value="Restriction endonuclease-like"/>
    <property type="match status" value="1"/>
</dbReference>
<dbReference type="EC" id="3.1.11.5" evidence="15"/>
<feature type="region of interest" description="Nuclease activity, interacts with RecD and RecA" evidence="15">
    <location>
        <begin position="896"/>
        <end position="1165"/>
    </location>
</feature>
<evidence type="ECO:0000256" key="8">
    <source>
        <dbReference type="ARBA" id="ARBA00022840"/>
    </source>
</evidence>
<dbReference type="InterPro" id="IPR027417">
    <property type="entry name" value="P-loop_NTPase"/>
</dbReference>
<evidence type="ECO:0000256" key="3">
    <source>
        <dbReference type="ARBA" id="ARBA00022741"/>
    </source>
</evidence>
<dbReference type="GO" id="GO:0000287">
    <property type="term" value="F:magnesium ion binding"/>
    <property type="evidence" value="ECO:0007669"/>
    <property type="project" value="UniProtKB-UniRule"/>
</dbReference>
<comment type="catalytic activity">
    <reaction evidence="13 15">
        <text>Couples ATP hydrolysis with the unwinding of duplex DNA by translocating in the 3'-5' direction.</text>
        <dbReference type="EC" id="5.6.2.4"/>
    </reaction>
</comment>
<dbReference type="InterPro" id="IPR014016">
    <property type="entry name" value="UvrD-like_ATP-bd"/>
</dbReference>
<feature type="binding site" evidence="15">
    <location>
        <position position="948"/>
    </location>
    <ligand>
        <name>Mg(2+)</name>
        <dbReference type="ChEBI" id="CHEBI:18420"/>
    </ligand>
</feature>
<evidence type="ECO:0000256" key="14">
    <source>
        <dbReference type="ARBA" id="ARBA00048988"/>
    </source>
</evidence>
<keyword evidence="1 15" id="KW-0540">Nuclease</keyword>
<keyword evidence="7 15" id="KW-0269">Exonuclease</keyword>
<evidence type="ECO:0000256" key="4">
    <source>
        <dbReference type="ARBA" id="ARBA00022763"/>
    </source>
</evidence>
<comment type="cofactor">
    <cofactor evidence="15">
        <name>Mg(2+)</name>
        <dbReference type="ChEBI" id="CHEBI:18420"/>
    </cofactor>
    <text evidence="15">Binds 1 Mg(2+) ion per subunit.</text>
</comment>
<dbReference type="GO" id="GO:0005524">
    <property type="term" value="F:ATP binding"/>
    <property type="evidence" value="ECO:0007669"/>
    <property type="project" value="UniProtKB-UniRule"/>
</dbReference>
<comment type="subunit">
    <text evidence="15">Heterotrimer of RecB, RecC and RecD. All subunits contribute to DNA-binding. Interacts with RecA.</text>
</comment>
<proteinExistence type="inferred from homology"/>
<keyword evidence="8 15" id="KW-0067">ATP-binding</keyword>
<dbReference type="OrthoDB" id="9810135at2"/>
<comment type="domain">
    <text evidence="15">The C-terminal domain has nuclease activity and interacts with RecD. It interacts with RecA, facilitating its loading onto ssDNA.</text>
</comment>
<evidence type="ECO:0000259" key="17">
    <source>
        <dbReference type="PROSITE" id="PS51198"/>
    </source>
</evidence>
<evidence type="ECO:0000256" key="9">
    <source>
        <dbReference type="ARBA" id="ARBA00022842"/>
    </source>
</evidence>
<evidence type="ECO:0000259" key="18">
    <source>
        <dbReference type="PROSITE" id="PS51217"/>
    </source>
</evidence>
<accession>A0A2U8DET0</accession>
<keyword evidence="6 15" id="KW-0347">Helicase</keyword>
<dbReference type="Gene3D" id="3.40.50.300">
    <property type="entry name" value="P-loop containing nucleotide triphosphate hydrolases"/>
    <property type="match status" value="2"/>
</dbReference>
<keyword evidence="5 15" id="KW-0378">Hydrolase</keyword>
<sequence>MKQKLNILKIPFGGVNLIEASAGTGKTSTIAFLYLRALLGLNNTKHFQNVSVKNILVVTFTNAAKEELYIRIKKSIEELHLSCINKKSTNSIFKLFLDNINNIDEAIKKLEKAKKNINNACIYTIHGFCQDIIKSNTFFFNKKIIENESSLQLKAVQDFWRYYFYHLPKDIINIIYQYYKTPESLLAKLKSIFFIDSINLKKKFSKKETIIEIHKKNINEINFFKKEWLNNKLNLLENINQLKLNKRIYNKSNIFRWFKKIECWAKFETKNYDIPDCLKYFSKNFINQNVEKRNQDKIFLNNIFFEKINNFLKKNFSLKNIILFNAIKKIKFFFQKEKRKKSLLGFNDLLKKLSKKIKKEKYLKKLMLKKYPITFIDEFQDTDIEQYQIFNTLYDNKNNKKTLFLIGDPKQAIYSFRGADIFSYLYAKSKIKKYYYLNTNWRSSKEICSAINYLFSIPKNPFLLKNISFKPVLSCKKNLNLKFKINNITQIAMEFFFKEEKTSRENHQHWIARQCANQINYWLISAQRGNAIFEKENKTRELTADDIVVLVRNKTEAKIIEKALNRVNIMSQFSSLNKSVFHTLDAHELLWILQNILDPTNIYLLRKSITTHIFSKILLKNQKKEISQKEKFYKVIEEIYKYQKIWKNIGISYTIKKMVMEYQNSSNDYEIYQNNQKNINFLHIAELLEKKSQKFYQKNTLIRWFEEKILDTQIPKNSECIKYFKTSDVIKINTIHKSKGLEYPIVWIPFGINYSSSQTPLYHNEKNFKLFFDIDQDKKSLIKSDKERLAEDIRFLYVSLTRAIYHISMGIGYTINQKKKNKDYSDIHKSALGYIIQNGKKINYENLLKKLILLDSQPNIKVKNQEINFNTSFFNFTKKIYFLSQSPFLFKERNNIFQITSFTKIKKSSIYLPSKLDTNLLKSSIKKNNKKLTIHNFPKGINTGLLIHNILKKINFSEPLKYDLFNIALKKYNLPQKWNDILKNWIKKIIHLKLEPINIKLSLLNKKKYMKEFEFFLPIKNVLYSQKLNKIIKKFDIISASASQVSFNPLQGILKGVIDLIFIVDKKYYILDYKSNYLGENNESYSSKNIKKEIIKNRYDLQYQFYTVAINTYLSKKINEYHYKTHFGGVFYIFLRGIKNKNSIFYTYPNYLLIKKLTRLFSIEH</sequence>
<evidence type="ECO:0000256" key="1">
    <source>
        <dbReference type="ARBA" id="ARBA00022722"/>
    </source>
</evidence>
<feature type="region of interest" description="DNA-binding and helicase activity, interacts with RecC" evidence="15">
    <location>
        <begin position="1"/>
        <end position="884"/>
    </location>
</feature>
<dbReference type="Pfam" id="PF13361">
    <property type="entry name" value="UvrD_C"/>
    <property type="match status" value="1"/>
</dbReference>
<keyword evidence="12 15" id="KW-0413">Isomerase</keyword>
<dbReference type="PANTHER" id="PTHR11070">
    <property type="entry name" value="UVRD / RECB / PCRA DNA HELICASE FAMILY MEMBER"/>
    <property type="match status" value="1"/>
</dbReference>
<evidence type="ECO:0000256" key="7">
    <source>
        <dbReference type="ARBA" id="ARBA00022839"/>
    </source>
</evidence>
<dbReference type="Pfam" id="PF00580">
    <property type="entry name" value="UvrD-helicase"/>
    <property type="match status" value="1"/>
</dbReference>
<protein>
    <recommendedName>
        <fullName evidence="15">RecBCD enzyme subunit RecB</fullName>
        <ecNumber evidence="15">3.1.11.5</ecNumber>
        <ecNumber evidence="15">5.6.2.4</ecNumber>
    </recommendedName>
    <alternativeName>
        <fullName evidence="15">DNA 3'-5' helicase subunit RecB</fullName>
    </alternativeName>
    <alternativeName>
        <fullName evidence="15">Exonuclease V subunit RecB</fullName>
        <shortName evidence="15">ExoV subunit RecB</shortName>
    </alternativeName>
    <alternativeName>
        <fullName evidence="15">Helicase/nuclease RecBCD subunit RecB</fullName>
    </alternativeName>
</protein>
<dbReference type="Proteomes" id="UP000244884">
    <property type="component" value="Chromosome"/>
</dbReference>
<evidence type="ECO:0000256" key="16">
    <source>
        <dbReference type="PROSITE-ProRule" id="PRU00560"/>
    </source>
</evidence>
<evidence type="ECO:0000256" key="10">
    <source>
        <dbReference type="ARBA" id="ARBA00023125"/>
    </source>
</evidence>
<evidence type="ECO:0000313" key="20">
    <source>
        <dbReference type="Proteomes" id="UP000244884"/>
    </source>
</evidence>
<dbReference type="InterPro" id="IPR014017">
    <property type="entry name" value="DNA_helicase_UvrD-like_C"/>
</dbReference>
<keyword evidence="2 15" id="KW-0479">Metal-binding</keyword>
<dbReference type="Gene3D" id="1.10.3170.10">
    <property type="entry name" value="Recbcd, chain B, domain 2"/>
    <property type="match status" value="1"/>
</dbReference>
<feature type="binding site" evidence="16">
    <location>
        <begin position="20"/>
        <end position="27"/>
    </location>
    <ligand>
        <name>ATP</name>
        <dbReference type="ChEBI" id="CHEBI:30616"/>
    </ligand>
</feature>
<dbReference type="AlphaFoldDB" id="A0A2U8DET0"/>
<comment type="catalytic activity">
    <reaction evidence="14 15">
        <text>ATP + H2O = ADP + phosphate + H(+)</text>
        <dbReference type="Rhea" id="RHEA:13065"/>
        <dbReference type="ChEBI" id="CHEBI:15377"/>
        <dbReference type="ChEBI" id="CHEBI:15378"/>
        <dbReference type="ChEBI" id="CHEBI:30616"/>
        <dbReference type="ChEBI" id="CHEBI:43474"/>
        <dbReference type="ChEBI" id="CHEBI:456216"/>
        <dbReference type="EC" id="5.6.2.4"/>
    </reaction>
</comment>
<comment type="similarity">
    <text evidence="15">Belongs to the helicase family. UvrD subfamily.</text>
</comment>
<evidence type="ECO:0000256" key="13">
    <source>
        <dbReference type="ARBA" id="ARBA00034617"/>
    </source>
</evidence>
<dbReference type="GO" id="GO:0009338">
    <property type="term" value="C:exodeoxyribonuclease V complex"/>
    <property type="evidence" value="ECO:0007669"/>
    <property type="project" value="TreeGrafter"/>
</dbReference>
<keyword evidence="9 15" id="KW-0460">Magnesium</keyword>
<evidence type="ECO:0000313" key="19">
    <source>
        <dbReference type="EMBL" id="AWH90350.1"/>
    </source>
</evidence>
<organism evidence="19 20">
    <name type="scientific">Buchnera aphidicola</name>
    <name type="common">Melanaphis sacchari</name>
    <dbReference type="NCBI Taxonomy" id="2173854"/>
    <lineage>
        <taxon>Bacteria</taxon>
        <taxon>Pseudomonadati</taxon>
        <taxon>Pseudomonadota</taxon>
        <taxon>Gammaproteobacteria</taxon>
        <taxon>Enterobacterales</taxon>
        <taxon>Erwiniaceae</taxon>
        <taxon>Buchnera</taxon>
    </lineage>
</organism>
<dbReference type="PROSITE" id="PS51217">
    <property type="entry name" value="UVRD_HELICASE_CTER"/>
    <property type="match status" value="1"/>
</dbReference>
<comment type="function">
    <text evidence="15">A helicase/nuclease that prepares dsDNA breaks (DSB) for recombinational DNA repair. Binds to DSBs and unwinds DNA via a highly rapid and processive ATP-dependent bidirectional helicase activity. Unwinds dsDNA until it encounters a Chi (crossover hotspot instigator) sequence from the 3' direction. Cuts ssDNA a few nucleotides 3' to the Chi site. The properties and activities of the enzyme are changed at Chi. The Chi-altered holoenzyme produces a long 3'-ssDNA overhang and facilitates RecA-binding to the ssDNA for homologous DNA recombination and repair. Holoenzyme degrades any linearized DNA that is unable to undergo homologous recombination. In the holoenzyme this subunit contributes ATPase, 3'-5' helicase, exonuclease activity and loads RecA onto ssDNA.</text>
</comment>
<feature type="active site" description="For nuclease activity" evidence="15">
    <location>
        <position position="1072"/>
    </location>
</feature>
<evidence type="ECO:0000256" key="15">
    <source>
        <dbReference type="HAMAP-Rule" id="MF_01485"/>
    </source>
</evidence>
<feature type="domain" description="UvrD-like helicase C-terminal" evidence="18">
    <location>
        <begin position="445"/>
        <end position="740"/>
    </location>
</feature>
<dbReference type="InterPro" id="IPR004586">
    <property type="entry name" value="RecB"/>
</dbReference>
<keyword evidence="4 15" id="KW-0227">DNA damage</keyword>
<name>A0A2U8DET0_9GAMM</name>
<dbReference type="GO" id="GO:0000724">
    <property type="term" value="P:double-strand break repair via homologous recombination"/>
    <property type="evidence" value="ECO:0007669"/>
    <property type="project" value="UniProtKB-UniRule"/>
</dbReference>
<reference evidence="19 20" key="1">
    <citation type="submission" date="2018-04" db="EMBL/GenBank/DDBJ databases">
        <title>Genome sequence of Buchnera aphidicola from Melaphis sacchari.</title>
        <authorList>
            <person name="Geib S.M."/>
            <person name="Palmer N.A."/>
            <person name="Sattler S.E."/>
            <person name="Sarath G."/>
        </authorList>
    </citation>
    <scope>NUCLEOTIDE SEQUENCE [LARGE SCALE GENOMIC DNA]</scope>
    <source>
        <strain evidence="19 20">LSU</strain>
    </source>
</reference>
<dbReference type="EMBL" id="CP029161">
    <property type="protein sequence ID" value="AWH90350.1"/>
    <property type="molecule type" value="Genomic_DNA"/>
</dbReference>
<dbReference type="GO" id="GO:0003677">
    <property type="term" value="F:DNA binding"/>
    <property type="evidence" value="ECO:0007669"/>
    <property type="project" value="UniProtKB-UniRule"/>
</dbReference>
<dbReference type="EC" id="5.6.2.4" evidence="15"/>
<keyword evidence="11 15" id="KW-0234">DNA repair</keyword>
<evidence type="ECO:0000256" key="12">
    <source>
        <dbReference type="ARBA" id="ARBA00023235"/>
    </source>
</evidence>
<dbReference type="GO" id="GO:0043138">
    <property type="term" value="F:3'-5' DNA helicase activity"/>
    <property type="evidence" value="ECO:0007669"/>
    <property type="project" value="UniProtKB-UniRule"/>
</dbReference>
<dbReference type="GO" id="GO:0008854">
    <property type="term" value="F:exodeoxyribonuclease V activity"/>
    <property type="evidence" value="ECO:0007669"/>
    <property type="project" value="UniProtKB-EC"/>
</dbReference>
<dbReference type="NCBIfam" id="TIGR00609">
    <property type="entry name" value="recB"/>
    <property type="match status" value="1"/>
</dbReference>
<dbReference type="HAMAP" id="MF_01485">
    <property type="entry name" value="RecB"/>
    <property type="match status" value="1"/>
</dbReference>
<keyword evidence="10 15" id="KW-0238">DNA-binding</keyword>
<dbReference type="InterPro" id="IPR011335">
    <property type="entry name" value="Restrct_endonuc-II-like"/>
</dbReference>
<evidence type="ECO:0000256" key="6">
    <source>
        <dbReference type="ARBA" id="ARBA00022806"/>
    </source>
</evidence>
<feature type="domain" description="UvrD-like helicase ATP-binding" evidence="17">
    <location>
        <begin position="1"/>
        <end position="444"/>
    </location>
</feature>
<comment type="domain">
    <text evidence="15">The N-terminal DNA-binding domain is a ssDNA-dependent ATPase and has ATP-dependent 3'-5' helicase function. This domain interacts with RecC.</text>
</comment>
<dbReference type="InterPro" id="IPR000212">
    <property type="entry name" value="DNA_helicase_UvrD/REP"/>
</dbReference>
<evidence type="ECO:0000256" key="2">
    <source>
        <dbReference type="ARBA" id="ARBA00022723"/>
    </source>
</evidence>
<dbReference type="GO" id="GO:0005829">
    <property type="term" value="C:cytosol"/>
    <property type="evidence" value="ECO:0007669"/>
    <property type="project" value="TreeGrafter"/>
</dbReference>
<dbReference type="Gene3D" id="3.90.320.10">
    <property type="match status" value="1"/>
</dbReference>
<dbReference type="PROSITE" id="PS51198">
    <property type="entry name" value="UVRD_HELICASE_ATP_BIND"/>
    <property type="match status" value="1"/>
</dbReference>
<dbReference type="CDD" id="cd22352">
    <property type="entry name" value="RecB_C-like"/>
    <property type="match status" value="1"/>
</dbReference>
<comment type="catalytic activity">
    <reaction evidence="15">
        <text>Exonucleolytic cleavage (in the presence of ATP) in either 5'- to 3'- or 3'- to 5'-direction to yield 5'-phosphooligonucleotides.</text>
        <dbReference type="EC" id="3.1.11.5"/>
    </reaction>
</comment>
<keyword evidence="3 15" id="KW-0547">Nucleotide-binding</keyword>
<dbReference type="SUPFAM" id="SSF52540">
    <property type="entry name" value="P-loop containing nucleoside triphosphate hydrolases"/>
    <property type="match status" value="1"/>
</dbReference>
<dbReference type="Gene3D" id="1.10.486.10">
    <property type="entry name" value="PCRA, domain 4"/>
    <property type="match status" value="1"/>
</dbReference>
<evidence type="ECO:0000256" key="5">
    <source>
        <dbReference type="ARBA" id="ARBA00022801"/>
    </source>
</evidence>
<feature type="binding site" evidence="15">
    <location>
        <position position="1072"/>
    </location>
    <ligand>
        <name>Mg(2+)</name>
        <dbReference type="ChEBI" id="CHEBI:18420"/>
    </ligand>
</feature>
<evidence type="ECO:0000256" key="11">
    <source>
        <dbReference type="ARBA" id="ARBA00023204"/>
    </source>
</evidence>
<comment type="miscellaneous">
    <text evidence="15">In the RecBCD complex, RecB has a slow 3'-5' helicase, an exonuclease activity and loads RecA onto ssDNA, RecD has a fast 5'-3' helicase activity, while RecC stimulates the ATPase and processivity of the RecB helicase and contributes to recognition of the Chi site.</text>
</comment>
<dbReference type="GO" id="GO:0016887">
    <property type="term" value="F:ATP hydrolysis activity"/>
    <property type="evidence" value="ECO:0007669"/>
    <property type="project" value="RHEA"/>
</dbReference>